<evidence type="ECO:0000256" key="1">
    <source>
        <dbReference type="SAM" id="MobiDB-lite"/>
    </source>
</evidence>
<dbReference type="EMBL" id="CAXAMN010010213">
    <property type="protein sequence ID" value="CAK9031106.1"/>
    <property type="molecule type" value="Genomic_DNA"/>
</dbReference>
<proteinExistence type="predicted"/>
<dbReference type="Proteomes" id="UP001642484">
    <property type="component" value="Unassembled WGS sequence"/>
</dbReference>
<protein>
    <submittedName>
        <fullName evidence="2">Uncharacterized protein</fullName>
    </submittedName>
</protein>
<feature type="compositionally biased region" description="Basic and acidic residues" evidence="1">
    <location>
        <begin position="93"/>
        <end position="107"/>
    </location>
</feature>
<keyword evidence="3" id="KW-1185">Reference proteome</keyword>
<reference evidence="2 3" key="1">
    <citation type="submission" date="2024-02" db="EMBL/GenBank/DDBJ databases">
        <authorList>
            <person name="Chen Y."/>
            <person name="Shah S."/>
            <person name="Dougan E. K."/>
            <person name="Thang M."/>
            <person name="Chan C."/>
        </authorList>
    </citation>
    <scope>NUCLEOTIDE SEQUENCE [LARGE SCALE GENOMIC DNA]</scope>
</reference>
<organism evidence="2 3">
    <name type="scientific">Durusdinium trenchii</name>
    <dbReference type="NCBI Taxonomy" id="1381693"/>
    <lineage>
        <taxon>Eukaryota</taxon>
        <taxon>Sar</taxon>
        <taxon>Alveolata</taxon>
        <taxon>Dinophyceae</taxon>
        <taxon>Suessiales</taxon>
        <taxon>Symbiodiniaceae</taxon>
        <taxon>Durusdinium</taxon>
    </lineage>
</organism>
<evidence type="ECO:0000313" key="2">
    <source>
        <dbReference type="EMBL" id="CAK9031106.1"/>
    </source>
</evidence>
<sequence>MACHGDDIIAEGTAADLDRLDEIMKRRFEVKVLPRIDDPSYGGAVAEGKRLNRIIQWSDKGFSWQADPKHAVELVRELGLEGSKGVETPASKDAGRNERHADDPLSSSDAREAEYYALTRGSSAGLVVKRALQEVQRGTAQTCLTDSTACKGIAHRRGVGKVKHLSLKELWLQDAVEKGELKVKKEKTSENWADLGTKILDAPRVAELMSKMPLFRRGLVGVAAISSQTEKIEMEEGFFAVDPPSHAAGRLEKISEESEVVEFRKFQGCQPNRSSIDRTWIRCAVKMAHQDGIGLEWSLDQIGCFLQQQLDVVA</sequence>
<evidence type="ECO:0000313" key="3">
    <source>
        <dbReference type="Proteomes" id="UP001642484"/>
    </source>
</evidence>
<gene>
    <name evidence="2" type="ORF">CCMP2556_LOCUS18157</name>
</gene>
<comment type="caution">
    <text evidence="2">The sequence shown here is derived from an EMBL/GenBank/DDBJ whole genome shotgun (WGS) entry which is preliminary data.</text>
</comment>
<feature type="region of interest" description="Disordered" evidence="1">
    <location>
        <begin position="83"/>
        <end position="107"/>
    </location>
</feature>
<accession>A0ABP0KW68</accession>
<name>A0ABP0KW68_9DINO</name>